<gene>
    <name evidence="4" type="ORF">Prudu_002981</name>
</gene>
<evidence type="ECO:0000259" key="3">
    <source>
        <dbReference type="Pfam" id="PF03407"/>
    </source>
</evidence>
<comment type="subcellular location">
    <subcellularLocation>
        <location evidence="2">Golgi apparatus membrane</location>
        <topology evidence="2">Single-pass type II membrane protein</topology>
    </subcellularLocation>
</comment>
<protein>
    <recommendedName>
        <fullName evidence="2">Glycosyltransferase</fullName>
        <ecNumber evidence="2">2.4.2.-</ecNumber>
    </recommendedName>
</protein>
<keyword evidence="2 4" id="KW-0808">Transferase</keyword>
<dbReference type="EMBL" id="AP019297">
    <property type="protein sequence ID" value="BBG94642.1"/>
    <property type="molecule type" value="Genomic_DNA"/>
</dbReference>
<dbReference type="PANTHER" id="PTHR46038:SF38">
    <property type="entry name" value="GLYCOSYLTRANSFERASE-RELATED"/>
    <property type="match status" value="1"/>
</dbReference>
<evidence type="ECO:0000313" key="4">
    <source>
        <dbReference type="EMBL" id="BBG94642.1"/>
    </source>
</evidence>
<comment type="similarity">
    <text evidence="1 2">Belongs to the glycosyltransferase 77 family.</text>
</comment>
<dbReference type="SUPFAM" id="SSF53448">
    <property type="entry name" value="Nucleotide-diphospho-sugar transferases"/>
    <property type="match status" value="1"/>
</dbReference>
<keyword evidence="2" id="KW-0735">Signal-anchor</keyword>
<dbReference type="EC" id="2.4.2.-" evidence="2"/>
<evidence type="ECO:0000256" key="1">
    <source>
        <dbReference type="ARBA" id="ARBA00007033"/>
    </source>
</evidence>
<dbReference type="GO" id="GO:0000139">
    <property type="term" value="C:Golgi membrane"/>
    <property type="evidence" value="ECO:0007669"/>
    <property type="project" value="UniProtKB-SubCell"/>
</dbReference>
<dbReference type="AlphaFoldDB" id="A0A4Y1QRZ4"/>
<evidence type="ECO:0000256" key="2">
    <source>
        <dbReference type="RuleBase" id="RU363055"/>
    </source>
</evidence>
<sequence>MVGYLPTITCPNAKPSPLMHPHRRRLPPTTLRTLTIDSAAAMVPESVVLIRRFLLFVAVCLSCLLLYNDSNALRFLPRFSSSPSVLFSANNSPLVSGQHRLQKVLKDAAMEDGTVILTTLNEAWAAPDSIIDLFLESFKIGVGTHRLLNHLVIIALDQKAFHRCLELHTHCFALITQGVDFRREAYFMTPHYLKMMWARIDFLRSVLEMGYNFVFTDADVMWFRDPFPQFYMDADFQIACDHFLGSSDDLENKPNGGFNYVKSNNRSIEFYKFWYSSRETYPGFHDQDVLNIIKFHPSTFTIGLRMKFLDTAYFGGFCEPSKDLNQVCTMHANCCYGLDSKLHDLRIMVQNWKQFMSLRPNLKRYLILPWGVPQNCSLDSLRRYDTPESNNPHDLQD</sequence>
<feature type="domain" description="Nucleotide-diphospho-sugar transferase" evidence="3">
    <location>
        <begin position="147"/>
        <end position="345"/>
    </location>
</feature>
<dbReference type="PANTHER" id="PTHR46038">
    <property type="entry name" value="EXPRESSED PROTEIN-RELATED"/>
    <property type="match status" value="1"/>
</dbReference>
<keyword evidence="2" id="KW-0328">Glycosyltransferase</keyword>
<dbReference type="InterPro" id="IPR029044">
    <property type="entry name" value="Nucleotide-diphossugar_trans"/>
</dbReference>
<keyword evidence="2" id="KW-0812">Transmembrane</keyword>
<keyword evidence="2" id="KW-0961">Cell wall biogenesis/degradation</keyword>
<dbReference type="Pfam" id="PF03407">
    <property type="entry name" value="Nucleotid_trans"/>
    <property type="match status" value="1"/>
</dbReference>
<dbReference type="InterPro" id="IPR044821">
    <property type="entry name" value="At1g28695/At4g15970-like"/>
</dbReference>
<dbReference type="GO" id="GO:0016757">
    <property type="term" value="F:glycosyltransferase activity"/>
    <property type="evidence" value="ECO:0007669"/>
    <property type="project" value="UniProtKB-KW"/>
</dbReference>
<proteinExistence type="inferred from homology"/>
<dbReference type="InterPro" id="IPR005069">
    <property type="entry name" value="Nucl-diP-sugar_transferase"/>
</dbReference>
<name>A0A4Y1QRZ4_PRUDU</name>
<keyword evidence="2" id="KW-0333">Golgi apparatus</keyword>
<reference evidence="4" key="1">
    <citation type="journal article" date="2019" name="Science">
        <title>Mutation of a bHLH transcription factor allowed almond domestication.</title>
        <authorList>
            <person name="Sanchez-Perez R."/>
            <person name="Pavan S."/>
            <person name="Mazzeo R."/>
            <person name="Moldovan C."/>
            <person name="Aiese Cigliano R."/>
            <person name="Del Cueto J."/>
            <person name="Ricciardi F."/>
            <person name="Lotti C."/>
            <person name="Ricciardi L."/>
            <person name="Dicenta F."/>
            <person name="Lopez-Marques R.L."/>
            <person name="Lindberg Moller B."/>
        </authorList>
    </citation>
    <scope>NUCLEOTIDE SEQUENCE</scope>
</reference>
<organism evidence="4">
    <name type="scientific">Prunus dulcis</name>
    <name type="common">Almond</name>
    <name type="synonym">Amygdalus dulcis</name>
    <dbReference type="NCBI Taxonomy" id="3755"/>
    <lineage>
        <taxon>Eukaryota</taxon>
        <taxon>Viridiplantae</taxon>
        <taxon>Streptophyta</taxon>
        <taxon>Embryophyta</taxon>
        <taxon>Tracheophyta</taxon>
        <taxon>Spermatophyta</taxon>
        <taxon>Magnoliopsida</taxon>
        <taxon>eudicotyledons</taxon>
        <taxon>Gunneridae</taxon>
        <taxon>Pentapetalae</taxon>
        <taxon>rosids</taxon>
        <taxon>fabids</taxon>
        <taxon>Rosales</taxon>
        <taxon>Rosaceae</taxon>
        <taxon>Amygdaloideae</taxon>
        <taxon>Amygdaleae</taxon>
        <taxon>Prunus</taxon>
    </lineage>
</organism>
<dbReference type="GO" id="GO:0071555">
    <property type="term" value="P:cell wall organization"/>
    <property type="evidence" value="ECO:0007669"/>
    <property type="project" value="UniProtKB-KW"/>
</dbReference>
<accession>A0A4Y1QRZ4</accession>